<proteinExistence type="predicted"/>
<evidence type="ECO:0000259" key="2">
    <source>
        <dbReference type="Pfam" id="PF00754"/>
    </source>
</evidence>
<dbReference type="InterPro" id="IPR000421">
    <property type="entry name" value="FA58C"/>
</dbReference>
<protein>
    <submittedName>
        <fullName evidence="4">Discoidin domain-containing protein</fullName>
    </submittedName>
</protein>
<evidence type="ECO:0000259" key="3">
    <source>
        <dbReference type="Pfam" id="PF18582"/>
    </source>
</evidence>
<evidence type="ECO:0000313" key="5">
    <source>
        <dbReference type="Proteomes" id="UP001275932"/>
    </source>
</evidence>
<dbReference type="SUPFAM" id="SSF69304">
    <property type="entry name" value="Tricorn protease N-terminal domain"/>
    <property type="match status" value="1"/>
</dbReference>
<evidence type="ECO:0000313" key="4">
    <source>
        <dbReference type="EMBL" id="MDX8416165.1"/>
    </source>
</evidence>
<dbReference type="InterPro" id="IPR036280">
    <property type="entry name" value="Multihaem_cyt_sf"/>
</dbReference>
<dbReference type="Gene3D" id="2.120.10.30">
    <property type="entry name" value="TolB, C-terminal domain"/>
    <property type="match status" value="1"/>
</dbReference>
<keyword evidence="1" id="KW-0732">Signal</keyword>
<sequence length="1170" mass="134103">MRNFIVKTVLAACAFVFCFGVSAEEKPYVRKGSPRFGDSYMNLRLLVKNSEQEKFDNREPDAAGLWRYNVHPKFPTTFGVAGKDGSQLFLKVKVGDNLKESIIYMPNGKAFFTLPSSEQVSSDERKEIPKGGTDIRMSPPTYKELSEYRNLALNPYDFQDKVAENDIFYPHITASTECRNELIFRARNAVDGVFDNNKGHGGWKHRSWGPEQEENPWIRIDFGRPVELDKVVLTLRADFPHDEYWERGELAFSNSKKTVPIKFKKVVEPQEFKFPKVKTTYVELRNLKWSKKGWCALSEFEAWGKDVMPFYKKGKNGRSAKFADVISELETEGANKTRNLWLWRMMGENFPVDADHFMRDFGFELSKLPNDAKKRAEILKSLAQKALGEIENPKDFLKEKIANAETLKDCAEAYLEAAKARRIDFLSKLDGKPRKFVYVERYPIAPSFYGYTEAASDARAEMRFAPDSALCMLEVKPDGSVSREVLLSDKDGTIRDPDVSYDGSKILFSWKKSALEDDYHIYEMDIKTRKIRQITSGACADIEPKYLPTGEIVFNSTRCEQATDCWLTEVSNLYMMKPDGSFLRRVGFDQVCTTYPTVTEQGNVIYTRWDYNDRGQTFTQALFSMKPDGSFQTEVYGNKSWYPTTINHARQIPNTKKYIATLHGHHTAQRGKLAEIDTSKGRQEDSGVELLAPRRKEKAVRIDAYGQRGEQFQYPFPIEENLFLVTYQQMDADNRSYPLPYGLYLMNNDGRRELLARHDYLDSKQAVAVAPRKIPELEKSRVDYTKDKGYLFIRNIYYGDGVEGVEKGSIKKVRVVKIDYRRAPVGGMSGRNNEGGVGVANHVCTPIGLGQASWDTKEILGEVDVAEDGSVYFEIPARTPVYFQPIDKNGNAVTTMRSWTAMQPNEFYSCLGCHGDRDTPNPIKLRIAKGRKPEKLKPFYDIKGGFSFQKHVQPILDKHCVSCHNDRSVARILTEDGKEKKSVEFFAKTEGKKWLDLEAENQKKSVRAFSLLNYPIENKRAKRIFNDAYYNLLQPQMERGEPTFADFKNPLVNWPGMQSIPTLLPPYYRGAAKSELLAMLKRGHGKTKITREELDKLAAWIDLYVPYCGDYYEANTWNENDMKYYKYYENKGKSNEDAEAEAIEKYLKGAKEKSARRESSKKARFASAKN</sequence>
<keyword evidence="5" id="KW-1185">Reference proteome</keyword>
<accession>A0ABU4WHX7</accession>
<evidence type="ECO:0000256" key="1">
    <source>
        <dbReference type="SAM" id="SignalP"/>
    </source>
</evidence>
<dbReference type="SUPFAM" id="SSF49785">
    <property type="entry name" value="Galactose-binding domain-like"/>
    <property type="match status" value="1"/>
</dbReference>
<feature type="domain" description="Hydrazine synthase alpha subunit middle" evidence="3">
    <location>
        <begin position="808"/>
        <end position="914"/>
    </location>
</feature>
<comment type="caution">
    <text evidence="4">The sequence shown here is derived from an EMBL/GenBank/DDBJ whole genome shotgun (WGS) entry which is preliminary data.</text>
</comment>
<feature type="chain" id="PRO_5045292763" evidence="1">
    <location>
        <begin position="24"/>
        <end position="1170"/>
    </location>
</feature>
<name>A0ABU4WHX7_9BACT</name>
<dbReference type="Proteomes" id="UP001275932">
    <property type="component" value="Unassembled WGS sequence"/>
</dbReference>
<feature type="domain" description="F5/8 type C" evidence="2">
    <location>
        <begin position="172"/>
        <end position="299"/>
    </location>
</feature>
<reference evidence="4 5" key="1">
    <citation type="submission" date="2022-03" db="EMBL/GenBank/DDBJ databases">
        <title>Novel taxa within the pig intestine.</title>
        <authorList>
            <person name="Wylensek D."/>
            <person name="Bishof K."/>
            <person name="Afrizal A."/>
            <person name="Clavel T."/>
        </authorList>
    </citation>
    <scope>NUCLEOTIDE SEQUENCE [LARGE SCALE GENOMIC DNA]</scope>
    <source>
        <strain evidence="4 5">CLA-KB-P66</strain>
    </source>
</reference>
<dbReference type="SUPFAM" id="SSF48695">
    <property type="entry name" value="Multiheme cytochromes"/>
    <property type="match status" value="1"/>
</dbReference>
<organism evidence="4 5">
    <name type="scientific">Intestinicryptomonas porci</name>
    <dbReference type="NCBI Taxonomy" id="2926320"/>
    <lineage>
        <taxon>Bacteria</taxon>
        <taxon>Pseudomonadati</taxon>
        <taxon>Verrucomicrobiota</taxon>
        <taxon>Opitutia</taxon>
        <taxon>Opitutales</taxon>
        <taxon>Intestinicryptomonaceae</taxon>
        <taxon>Intestinicryptomonas</taxon>
    </lineage>
</organism>
<dbReference type="Gene3D" id="2.60.120.260">
    <property type="entry name" value="Galactose-binding domain-like"/>
    <property type="match status" value="1"/>
</dbReference>
<dbReference type="EMBL" id="JALBUT010000010">
    <property type="protein sequence ID" value="MDX8416165.1"/>
    <property type="molecule type" value="Genomic_DNA"/>
</dbReference>
<dbReference type="Pfam" id="PF18582">
    <property type="entry name" value="HZS_alpha"/>
    <property type="match status" value="1"/>
</dbReference>
<dbReference type="RefSeq" id="WP_370397620.1">
    <property type="nucleotide sequence ID" value="NZ_JALBUT010000010.1"/>
</dbReference>
<gene>
    <name evidence="4" type="ORF">MOX91_08280</name>
</gene>
<dbReference type="InterPro" id="IPR011042">
    <property type="entry name" value="6-blade_b-propeller_TolB-like"/>
</dbReference>
<dbReference type="InterPro" id="IPR008979">
    <property type="entry name" value="Galactose-bd-like_sf"/>
</dbReference>
<dbReference type="InterPro" id="IPR040698">
    <property type="entry name" value="HZS_alpha_mid"/>
</dbReference>
<dbReference type="Pfam" id="PF00754">
    <property type="entry name" value="F5_F8_type_C"/>
    <property type="match status" value="1"/>
</dbReference>
<feature type="signal peptide" evidence="1">
    <location>
        <begin position="1"/>
        <end position="23"/>
    </location>
</feature>